<evidence type="ECO:0000313" key="2">
    <source>
        <dbReference type="EMBL" id="GMF58444.1"/>
    </source>
</evidence>
<comment type="caution">
    <text evidence="2">The sequence shown here is derived from an EMBL/GenBank/DDBJ whole genome shotgun (WGS) entry which is preliminary data.</text>
</comment>
<name>A0A9W6YBC9_9STRA</name>
<evidence type="ECO:0000256" key="1">
    <source>
        <dbReference type="SAM" id="MobiDB-lite"/>
    </source>
</evidence>
<feature type="region of interest" description="Disordered" evidence="1">
    <location>
        <begin position="54"/>
        <end position="75"/>
    </location>
</feature>
<evidence type="ECO:0000313" key="3">
    <source>
        <dbReference type="Proteomes" id="UP001165121"/>
    </source>
</evidence>
<dbReference type="Proteomes" id="UP001165121">
    <property type="component" value="Unassembled WGS sequence"/>
</dbReference>
<protein>
    <submittedName>
        <fullName evidence="2">Unnamed protein product</fullName>
    </submittedName>
</protein>
<organism evidence="2 3">
    <name type="scientific">Phytophthora fragariaefolia</name>
    <dbReference type="NCBI Taxonomy" id="1490495"/>
    <lineage>
        <taxon>Eukaryota</taxon>
        <taxon>Sar</taxon>
        <taxon>Stramenopiles</taxon>
        <taxon>Oomycota</taxon>
        <taxon>Peronosporomycetes</taxon>
        <taxon>Peronosporales</taxon>
        <taxon>Peronosporaceae</taxon>
        <taxon>Phytophthora</taxon>
    </lineage>
</organism>
<accession>A0A9W6YBC9</accession>
<dbReference type="EMBL" id="BSXT01004660">
    <property type="protein sequence ID" value="GMF58444.1"/>
    <property type="molecule type" value="Genomic_DNA"/>
</dbReference>
<gene>
    <name evidence="2" type="ORF">Pfra01_002510000</name>
</gene>
<keyword evidence="3" id="KW-1185">Reference proteome</keyword>
<dbReference type="AlphaFoldDB" id="A0A9W6YBC9"/>
<proteinExistence type="predicted"/>
<reference evidence="2" key="1">
    <citation type="submission" date="2023-04" db="EMBL/GenBank/DDBJ databases">
        <title>Phytophthora fragariaefolia NBRC 109709.</title>
        <authorList>
            <person name="Ichikawa N."/>
            <person name="Sato H."/>
            <person name="Tonouchi N."/>
        </authorList>
    </citation>
    <scope>NUCLEOTIDE SEQUENCE</scope>
    <source>
        <strain evidence="2">NBRC 109709</strain>
    </source>
</reference>
<sequence length="75" mass="8545">MVFCMSAYLNFASMIERILGTKFKRTLRLHSAHADALLPASELLQLDNEYEFETGNYSEPADNDDIQADKDIFTP</sequence>